<feature type="domain" description="Bacterial HORMA" evidence="1">
    <location>
        <begin position="1"/>
        <end position="169"/>
    </location>
</feature>
<dbReference type="Pfam" id="PF18138">
    <property type="entry name" value="bacHORMA_1"/>
    <property type="match status" value="1"/>
</dbReference>
<name>A0A6G7J8E8_9FLAO</name>
<proteinExistence type="predicted"/>
<protein>
    <recommendedName>
        <fullName evidence="1">Bacterial HORMA domain-containing protein</fullName>
    </recommendedName>
</protein>
<accession>A0A6G7J8E8</accession>
<sequence>MYSTQTNTSTYTVTDIRKTFENCIADLRMIARRTGKWDSAYVDRLRNDILKLAESKYLACVTVILKRKNTGYQIRAAKFTVNENGSTSEGDRAGRNYEWPSDDDTYLSVILSYTSAWHSLSTQQKNEFSRDFEFTWTSTTEDISFSHLSSDRAQLYGSNNYELQKTNFK</sequence>
<organism evidence="2 3">
    <name type="scientific">Flagellimonas oceani</name>
    <dbReference type="NCBI Taxonomy" id="2698672"/>
    <lineage>
        <taxon>Bacteria</taxon>
        <taxon>Pseudomonadati</taxon>
        <taxon>Bacteroidota</taxon>
        <taxon>Flavobacteriia</taxon>
        <taxon>Flavobacteriales</taxon>
        <taxon>Flavobacteriaceae</taxon>
        <taxon>Flagellimonas</taxon>
    </lineage>
</organism>
<dbReference type="InterPro" id="IPR041162">
    <property type="entry name" value="Bact_HORMA_1"/>
</dbReference>
<evidence type="ECO:0000313" key="3">
    <source>
        <dbReference type="Proteomes" id="UP000502928"/>
    </source>
</evidence>
<dbReference type="AlphaFoldDB" id="A0A6G7J8E8"/>
<dbReference type="KEGG" id="mut:GVT53_19730"/>
<dbReference type="EMBL" id="CP049616">
    <property type="protein sequence ID" value="QII46814.1"/>
    <property type="molecule type" value="Genomic_DNA"/>
</dbReference>
<gene>
    <name evidence="2" type="ORF">GVT53_19730</name>
</gene>
<evidence type="ECO:0000259" key="1">
    <source>
        <dbReference type="Pfam" id="PF18138"/>
    </source>
</evidence>
<evidence type="ECO:0000313" key="2">
    <source>
        <dbReference type="EMBL" id="QII46814.1"/>
    </source>
</evidence>
<reference evidence="2 3" key="1">
    <citation type="submission" date="2020-02" db="EMBL/GenBank/DDBJ databases">
        <title>Complete genome of Muricauda sp. 501str8.</title>
        <authorList>
            <person name="Dong B."/>
            <person name="Zhu S."/>
            <person name="Yang J."/>
            <person name="Chen J."/>
        </authorList>
    </citation>
    <scope>NUCLEOTIDE SEQUENCE [LARGE SCALE GENOMIC DNA]</scope>
    <source>
        <strain evidence="2 3">501str8</strain>
    </source>
</reference>
<dbReference type="Proteomes" id="UP000502928">
    <property type="component" value="Chromosome"/>
</dbReference>
<keyword evidence="3" id="KW-1185">Reference proteome</keyword>